<name>A0A1Z5J2D7_9LACO</name>
<dbReference type="Proteomes" id="UP000223370">
    <property type="component" value="Unassembled WGS sequence"/>
</dbReference>
<reference evidence="1 2" key="1">
    <citation type="submission" date="2015-11" db="EMBL/GenBank/DDBJ databases">
        <title>Draft genome sequences of new species of the genus Lactobacillus isolated from orchardgrass silage.</title>
        <authorList>
            <person name="Tohno M."/>
            <person name="Tanizawa Y."/>
            <person name="Arita M."/>
        </authorList>
    </citation>
    <scope>NUCLEOTIDE SEQUENCE [LARGE SCALE GENOMIC DNA]</scope>
    <source>
        <strain evidence="1 2">IWT5</strain>
    </source>
</reference>
<proteinExistence type="predicted"/>
<dbReference type="RefSeq" id="WP_263850120.1">
    <property type="nucleotide sequence ID" value="NZ_BCMJ01000003.1"/>
</dbReference>
<evidence type="ECO:0000313" key="1">
    <source>
        <dbReference type="EMBL" id="GAX07881.1"/>
    </source>
</evidence>
<sequence>MVKVLIIGATGSVGRVTRWYFLDYTTDELILMSNSHDSLGINRA</sequence>
<keyword evidence="2" id="KW-1185">Reference proteome</keyword>
<comment type="caution">
    <text evidence="1">The sequence shown here is derived from an EMBL/GenBank/DDBJ whole genome shotgun (WGS) entry which is preliminary data.</text>
</comment>
<dbReference type="EMBL" id="BCMJ01000003">
    <property type="protein sequence ID" value="GAX07881.1"/>
    <property type="molecule type" value="Genomic_DNA"/>
</dbReference>
<dbReference type="AlphaFoldDB" id="A0A1Z5J2D7"/>
<dbReference type="InterPro" id="IPR036291">
    <property type="entry name" value="NAD(P)-bd_dom_sf"/>
</dbReference>
<evidence type="ECO:0000313" key="2">
    <source>
        <dbReference type="Proteomes" id="UP000223370"/>
    </source>
</evidence>
<dbReference type="SUPFAM" id="SSF51735">
    <property type="entry name" value="NAD(P)-binding Rossmann-fold domains"/>
    <property type="match status" value="1"/>
</dbReference>
<gene>
    <name evidence="1" type="ORF">IWT5_01032</name>
</gene>
<protein>
    <submittedName>
        <fullName evidence="1">NAD-dependent dehydratase</fullName>
    </submittedName>
</protein>
<accession>A0A1Z5J2D7</accession>
<organism evidence="1 2">
    <name type="scientific">Secundilactobacillus silagincola</name>
    <dbReference type="NCBI Taxonomy" id="1714681"/>
    <lineage>
        <taxon>Bacteria</taxon>
        <taxon>Bacillati</taxon>
        <taxon>Bacillota</taxon>
        <taxon>Bacilli</taxon>
        <taxon>Lactobacillales</taxon>
        <taxon>Lactobacillaceae</taxon>
        <taxon>Secundilactobacillus</taxon>
    </lineage>
</organism>